<sequence length="79" mass="9093">MVSAQDIVSLTEGATILSWAAADNITSLWSQVYKLDNIQKPTFYFLGYQLSSCQIWINSRWTGKAYQQFLPIYPQLRLT</sequence>
<dbReference type="Proteomes" id="UP000629468">
    <property type="component" value="Unassembled WGS sequence"/>
</dbReference>
<comment type="caution">
    <text evidence="1">The sequence shown here is derived from an EMBL/GenBank/DDBJ whole genome shotgun (WGS) entry which is preliminary data.</text>
</comment>
<proteinExistence type="predicted"/>
<organism evidence="1 2">
    <name type="scientific">Agaricus bisporus var. burnettii</name>
    <dbReference type="NCBI Taxonomy" id="192524"/>
    <lineage>
        <taxon>Eukaryota</taxon>
        <taxon>Fungi</taxon>
        <taxon>Dikarya</taxon>
        <taxon>Basidiomycota</taxon>
        <taxon>Agaricomycotina</taxon>
        <taxon>Agaricomycetes</taxon>
        <taxon>Agaricomycetidae</taxon>
        <taxon>Agaricales</taxon>
        <taxon>Agaricineae</taxon>
        <taxon>Agaricaceae</taxon>
        <taxon>Agaricus</taxon>
    </lineage>
</organism>
<evidence type="ECO:0000313" key="1">
    <source>
        <dbReference type="EMBL" id="KAF7778976.1"/>
    </source>
</evidence>
<accession>A0A8H7F6W6</accession>
<dbReference type="EMBL" id="JABXXO010000004">
    <property type="protein sequence ID" value="KAF7778976.1"/>
    <property type="molecule type" value="Genomic_DNA"/>
</dbReference>
<protein>
    <submittedName>
        <fullName evidence="1">Uncharacterized protein</fullName>
    </submittedName>
</protein>
<evidence type="ECO:0000313" key="2">
    <source>
        <dbReference type="Proteomes" id="UP000629468"/>
    </source>
</evidence>
<gene>
    <name evidence="1" type="ORF">Agabi119p4_3321</name>
</gene>
<reference evidence="1 2" key="1">
    <citation type="journal article" name="Sci. Rep.">
        <title>Telomere-to-telomere assembled and centromere annotated genomes of the two main subspecies of the button mushroom Agaricus bisporus reveal especially polymorphic chromosome ends.</title>
        <authorList>
            <person name="Sonnenberg A.S.M."/>
            <person name="Sedaghat-Telgerd N."/>
            <person name="Lavrijssen B."/>
            <person name="Ohm R.A."/>
            <person name="Hendrickx P.M."/>
            <person name="Scholtmeijer K."/>
            <person name="Baars J.J.P."/>
            <person name="van Peer A."/>
        </authorList>
    </citation>
    <scope>NUCLEOTIDE SEQUENCE [LARGE SCALE GENOMIC DNA]</scope>
    <source>
        <strain evidence="1 2">H119_p4</strain>
    </source>
</reference>
<name>A0A8H7F6W6_AGABI</name>
<dbReference type="AlphaFoldDB" id="A0A8H7F6W6"/>